<organism evidence="3 4">
    <name type="scientific">Epilithonimonas arachidiradicis</name>
    <dbReference type="NCBI Taxonomy" id="1617282"/>
    <lineage>
        <taxon>Bacteria</taxon>
        <taxon>Pseudomonadati</taxon>
        <taxon>Bacteroidota</taxon>
        <taxon>Flavobacteriia</taxon>
        <taxon>Flavobacteriales</taxon>
        <taxon>Weeksellaceae</taxon>
        <taxon>Chryseobacterium group</taxon>
        <taxon>Epilithonimonas</taxon>
    </lineage>
</organism>
<protein>
    <submittedName>
        <fullName evidence="3">Zn-dependent peptidase ImmA (M78 family)</fullName>
    </submittedName>
</protein>
<keyword evidence="5" id="KW-1185">Reference proteome</keyword>
<evidence type="ECO:0000313" key="5">
    <source>
        <dbReference type="Proteomes" id="UP000658202"/>
    </source>
</evidence>
<dbReference type="InterPro" id="IPR052345">
    <property type="entry name" value="Rad_response_metalloprotease"/>
</dbReference>
<gene>
    <name evidence="3" type="ORF">BXY58_3212</name>
    <name evidence="2" type="ORF">GCM10007332_31040</name>
</gene>
<evidence type="ECO:0000313" key="3">
    <source>
        <dbReference type="EMBL" id="RKE79560.1"/>
    </source>
</evidence>
<reference evidence="5" key="3">
    <citation type="journal article" date="2019" name="Int. J. Syst. Evol. Microbiol.">
        <title>The Global Catalogue of Microorganisms (GCM) 10K type strain sequencing project: providing services to taxonomists for standard genome sequencing and annotation.</title>
        <authorList>
            <consortium name="The Broad Institute Genomics Platform"/>
            <consortium name="The Broad Institute Genome Sequencing Center for Infectious Disease"/>
            <person name="Wu L."/>
            <person name="Ma J."/>
        </authorList>
    </citation>
    <scope>NUCLEOTIDE SEQUENCE [LARGE SCALE GENOMIC DNA]</scope>
    <source>
        <strain evidence="5">CCM 8490</strain>
    </source>
</reference>
<comment type="caution">
    <text evidence="3">The sequence shown here is derived from an EMBL/GenBank/DDBJ whole genome shotgun (WGS) entry which is preliminary data.</text>
</comment>
<proteinExistence type="predicted"/>
<dbReference type="PANTHER" id="PTHR43236">
    <property type="entry name" value="ANTITOXIN HIGA1"/>
    <property type="match status" value="1"/>
</dbReference>
<dbReference type="EMBL" id="BMCW01000009">
    <property type="protein sequence ID" value="GGG66187.1"/>
    <property type="molecule type" value="Genomic_DNA"/>
</dbReference>
<reference evidence="2" key="1">
    <citation type="journal article" date="2014" name="Int. J. Syst. Evol. Microbiol.">
        <title>Complete genome of a new Firmicutes species belonging to the dominant human colonic microbiota ('Ruminococcus bicirculans') reveals two chromosomes and a selective capacity to utilize plant glucans.</title>
        <authorList>
            <consortium name="NISC Comparative Sequencing Program"/>
            <person name="Wegmann U."/>
            <person name="Louis P."/>
            <person name="Goesmann A."/>
            <person name="Henrissat B."/>
            <person name="Duncan S.H."/>
            <person name="Flint H.J."/>
        </authorList>
    </citation>
    <scope>NUCLEOTIDE SEQUENCE</scope>
    <source>
        <strain evidence="2">CCM 8490</strain>
    </source>
</reference>
<dbReference type="Gene3D" id="1.10.10.2910">
    <property type="match status" value="1"/>
</dbReference>
<dbReference type="AlphaFoldDB" id="A0A420CM11"/>
<reference evidence="3 4" key="2">
    <citation type="submission" date="2018-09" db="EMBL/GenBank/DDBJ databases">
        <title>Genomic Encyclopedia of Archaeal and Bacterial Type Strains, Phase II (KMG-II): from individual species to whole genera.</title>
        <authorList>
            <person name="Goeker M."/>
        </authorList>
    </citation>
    <scope>NUCLEOTIDE SEQUENCE [LARGE SCALE GENOMIC DNA]</scope>
    <source>
        <strain evidence="3 4">DSM 27620</strain>
    </source>
</reference>
<dbReference type="InterPro" id="IPR010359">
    <property type="entry name" value="IrrE_HExxH"/>
</dbReference>
<dbReference type="Proteomes" id="UP000285906">
    <property type="component" value="Unassembled WGS sequence"/>
</dbReference>
<dbReference type="Proteomes" id="UP000658202">
    <property type="component" value="Unassembled WGS sequence"/>
</dbReference>
<sequence length="198" mass="22960">MKTNSEIEAIVNGVLTKYQKRGGSYKLFEDIMLEEGIVFKEINSANQNFVGALTKGNTGQKSYIFINGNIDNTGRRHFTIAHELGHYFLAHQLKDNSIYCSNTDIAEEGNQFDPIEREANYFASCFLMPEEKVKVAFLSILENRSRKKIKDFLLVKNDYTFGIWVLIRDELTKRYGVSEAALRYRLQYLRLARFEFGR</sequence>
<evidence type="ECO:0000313" key="4">
    <source>
        <dbReference type="Proteomes" id="UP000285906"/>
    </source>
</evidence>
<dbReference type="RefSeq" id="WP_120214750.1">
    <property type="nucleotide sequence ID" value="NZ_BMCW01000009.1"/>
</dbReference>
<evidence type="ECO:0000259" key="1">
    <source>
        <dbReference type="Pfam" id="PF06114"/>
    </source>
</evidence>
<dbReference type="Pfam" id="PF06114">
    <property type="entry name" value="Peptidase_M78"/>
    <property type="match status" value="1"/>
</dbReference>
<dbReference type="PANTHER" id="PTHR43236:SF1">
    <property type="entry name" value="BLL7220 PROTEIN"/>
    <property type="match status" value="1"/>
</dbReference>
<feature type="domain" description="IrrE N-terminal-like" evidence="1">
    <location>
        <begin position="61"/>
        <end position="186"/>
    </location>
</feature>
<accession>A0A420CM11</accession>
<evidence type="ECO:0000313" key="2">
    <source>
        <dbReference type="EMBL" id="GGG66187.1"/>
    </source>
</evidence>
<dbReference type="EMBL" id="RAQH01000011">
    <property type="protein sequence ID" value="RKE79560.1"/>
    <property type="molecule type" value="Genomic_DNA"/>
</dbReference>
<name>A0A420CM11_9FLAO</name>
<reference evidence="2" key="4">
    <citation type="submission" date="2024-05" db="EMBL/GenBank/DDBJ databases">
        <authorList>
            <person name="Sun Q."/>
            <person name="Sedlacek I."/>
        </authorList>
    </citation>
    <scope>NUCLEOTIDE SEQUENCE</scope>
    <source>
        <strain evidence="2">CCM 8490</strain>
    </source>
</reference>
<dbReference type="OrthoDB" id="9794834at2"/>